<dbReference type="EMBL" id="CM042048">
    <property type="protein sequence ID" value="KAI3758782.1"/>
    <property type="molecule type" value="Genomic_DNA"/>
</dbReference>
<reference evidence="1 2" key="2">
    <citation type="journal article" date="2022" name="Mol. Ecol. Resour.">
        <title>The genomes of chicory, endive, great burdock and yacon provide insights into Asteraceae paleo-polyploidization history and plant inulin production.</title>
        <authorList>
            <person name="Fan W."/>
            <person name="Wang S."/>
            <person name="Wang H."/>
            <person name="Wang A."/>
            <person name="Jiang F."/>
            <person name="Liu H."/>
            <person name="Zhao H."/>
            <person name="Xu D."/>
            <person name="Zhang Y."/>
        </authorList>
    </citation>
    <scope>NUCLEOTIDE SEQUENCE [LARGE SCALE GENOMIC DNA]</scope>
    <source>
        <strain evidence="2">cv. Niubang</strain>
    </source>
</reference>
<organism evidence="1 2">
    <name type="scientific">Arctium lappa</name>
    <name type="common">Greater burdock</name>
    <name type="synonym">Lappa major</name>
    <dbReference type="NCBI Taxonomy" id="4217"/>
    <lineage>
        <taxon>Eukaryota</taxon>
        <taxon>Viridiplantae</taxon>
        <taxon>Streptophyta</taxon>
        <taxon>Embryophyta</taxon>
        <taxon>Tracheophyta</taxon>
        <taxon>Spermatophyta</taxon>
        <taxon>Magnoliopsida</taxon>
        <taxon>eudicotyledons</taxon>
        <taxon>Gunneridae</taxon>
        <taxon>Pentapetalae</taxon>
        <taxon>asterids</taxon>
        <taxon>campanulids</taxon>
        <taxon>Asterales</taxon>
        <taxon>Asteraceae</taxon>
        <taxon>Carduoideae</taxon>
        <taxon>Cardueae</taxon>
        <taxon>Arctiinae</taxon>
        <taxon>Arctium</taxon>
    </lineage>
</organism>
<comment type="caution">
    <text evidence="1">The sequence shown here is derived from an EMBL/GenBank/DDBJ whole genome shotgun (WGS) entry which is preliminary data.</text>
</comment>
<evidence type="ECO:0000313" key="1">
    <source>
        <dbReference type="EMBL" id="KAI3758782.1"/>
    </source>
</evidence>
<protein>
    <submittedName>
        <fullName evidence="1">Uncharacterized protein</fullName>
    </submittedName>
</protein>
<reference evidence="2" key="1">
    <citation type="journal article" date="2022" name="Mol. Ecol. Resour.">
        <title>The genomes of chicory, endive, great burdock and yacon provide insights into Asteraceae palaeo-polyploidization history and plant inulin production.</title>
        <authorList>
            <person name="Fan W."/>
            <person name="Wang S."/>
            <person name="Wang H."/>
            <person name="Wang A."/>
            <person name="Jiang F."/>
            <person name="Liu H."/>
            <person name="Zhao H."/>
            <person name="Xu D."/>
            <person name="Zhang Y."/>
        </authorList>
    </citation>
    <scope>NUCLEOTIDE SEQUENCE [LARGE SCALE GENOMIC DNA]</scope>
    <source>
        <strain evidence="2">cv. Niubang</strain>
    </source>
</reference>
<gene>
    <name evidence="1" type="ORF">L6452_06354</name>
</gene>
<name>A0ACB9EIX1_ARCLA</name>
<proteinExistence type="predicted"/>
<sequence>MGRNLAKTICRWKFQNNARRAADHAKPKSRILAPDLASLLEEKLNTEVPQTSNVASIYRVPHRLRSVEPKAYEPNIVSIGPYHHGADHLQPMENTKWIFFHRLFTPTKPNQPNLKAVVAELKEMEQKARGCYSEDLKLNSNQFIDMLLIDSCFIIQLLKESREVDYSKKSILIKRWMLPVLQRDLIMLENQLPFFLLNKLYDLTNNLSPCKSTKHLAFKDLVLQFFEPMIYKDSDTPKNASLREEDCGTSHFLELFRASICPTQKEMCGREPHMFRSITELKESGIKLKKEGKCQPLDVSFDIKKGVLKIAPLSMDDYKFTLFRNMVAFEQCHFACKPHVTAYIFFLDRLINSAEDIELLHYAGIMQHSLGGNKHAARLVNMLCKEVAGAVDDSYLHKVLWKINCYCNSGWHQKKAKLKHDYFYNIWVSLSTVAAILLVYLTILQTILGLGDGDARDNMHGTGFWRSFGEAFLIPFRGVRPSKNPSQQQNRIQQAMDEKADDQLDEYLQWFFRTSISDDIKPFFFMSC</sequence>
<dbReference type="Proteomes" id="UP001055879">
    <property type="component" value="Linkage Group LG02"/>
</dbReference>
<accession>A0ACB9EIX1</accession>
<keyword evidence="2" id="KW-1185">Reference proteome</keyword>
<evidence type="ECO:0000313" key="2">
    <source>
        <dbReference type="Proteomes" id="UP001055879"/>
    </source>
</evidence>